<dbReference type="OrthoDB" id="9876299at2759"/>
<reference evidence="2" key="1">
    <citation type="journal article" date="2016" name="Genome Announc.">
        <title>Draft genome sequences of fungus Aspergillus calidoustus.</title>
        <authorList>
            <person name="Horn F."/>
            <person name="Linde J."/>
            <person name="Mattern D.J."/>
            <person name="Walther G."/>
            <person name="Guthke R."/>
            <person name="Scherlach K."/>
            <person name="Martin K."/>
            <person name="Brakhage A.A."/>
            <person name="Petzke L."/>
            <person name="Valiante V."/>
        </authorList>
    </citation>
    <scope>NUCLEOTIDE SEQUENCE [LARGE SCALE GENOMIC DNA]</scope>
    <source>
        <strain evidence="2">SF006504</strain>
    </source>
</reference>
<protein>
    <submittedName>
        <fullName evidence="1">Uncharacterized protein</fullName>
    </submittedName>
</protein>
<evidence type="ECO:0000313" key="1">
    <source>
        <dbReference type="EMBL" id="CEL05102.1"/>
    </source>
</evidence>
<dbReference type="EMBL" id="CDMC01000005">
    <property type="protein sequence ID" value="CEL05102.1"/>
    <property type="molecule type" value="Genomic_DNA"/>
</dbReference>
<gene>
    <name evidence="1" type="ORF">ASPCAL06222</name>
</gene>
<evidence type="ECO:0000313" key="2">
    <source>
        <dbReference type="Proteomes" id="UP000054771"/>
    </source>
</evidence>
<dbReference type="AlphaFoldDB" id="A0A0U5G3C8"/>
<keyword evidence="2" id="KW-1185">Reference proteome</keyword>
<dbReference type="Proteomes" id="UP000054771">
    <property type="component" value="Unassembled WGS sequence"/>
</dbReference>
<sequence length="171" mass="18913">MLRLTELGRRDAKLMIEIARDSRSVALSTTRGSTSMRVTAATFTATWLSLIFFSSLDAGSLKASPWIWIYVVTDLKNNIPLQNPISAPTKLVQHWYTKAISAEDNQLTTFPINPSFVATNLGDRAANLLGMEPALVTVEDSAAGAVVVCWRFPLQYWSYGEGRSSYHLSLL</sequence>
<organism evidence="1 2">
    <name type="scientific">Aspergillus calidoustus</name>
    <dbReference type="NCBI Taxonomy" id="454130"/>
    <lineage>
        <taxon>Eukaryota</taxon>
        <taxon>Fungi</taxon>
        <taxon>Dikarya</taxon>
        <taxon>Ascomycota</taxon>
        <taxon>Pezizomycotina</taxon>
        <taxon>Eurotiomycetes</taxon>
        <taxon>Eurotiomycetidae</taxon>
        <taxon>Eurotiales</taxon>
        <taxon>Aspergillaceae</taxon>
        <taxon>Aspergillus</taxon>
        <taxon>Aspergillus subgen. Nidulantes</taxon>
    </lineage>
</organism>
<accession>A0A0U5G3C8</accession>
<name>A0A0U5G3C8_ASPCI</name>
<proteinExistence type="predicted"/>